<accession>G7YX27</accession>
<keyword evidence="14" id="KW-1185">Reference proteome</keyword>
<dbReference type="PANTHER" id="PTHR15495">
    <property type="entry name" value="NEGATIVE REGULATOR OF VESICLE FORMATION-RELATED"/>
    <property type="match status" value="1"/>
</dbReference>
<dbReference type="GO" id="GO:0006505">
    <property type="term" value="P:GPI anchor metabolic process"/>
    <property type="evidence" value="ECO:0007669"/>
    <property type="project" value="TreeGrafter"/>
</dbReference>
<evidence type="ECO:0000313" key="13">
    <source>
        <dbReference type="EMBL" id="GAA57507.1"/>
    </source>
</evidence>
<keyword evidence="7" id="KW-0653">Protein transport</keyword>
<feature type="transmembrane region" description="Helical" evidence="11">
    <location>
        <begin position="57"/>
        <end position="75"/>
    </location>
</feature>
<reference evidence="13" key="1">
    <citation type="journal article" date="2011" name="Genome Biol.">
        <title>The draft genome of the carcinogenic human liver fluke Clonorchis sinensis.</title>
        <authorList>
            <person name="Wang X."/>
            <person name="Chen W."/>
            <person name="Huang Y."/>
            <person name="Sun J."/>
            <person name="Men J."/>
            <person name="Liu H."/>
            <person name="Luo F."/>
            <person name="Guo L."/>
            <person name="Lv X."/>
            <person name="Deng C."/>
            <person name="Zhou C."/>
            <person name="Fan Y."/>
            <person name="Li X."/>
            <person name="Huang L."/>
            <person name="Hu Y."/>
            <person name="Liang C."/>
            <person name="Hu X."/>
            <person name="Xu J."/>
            <person name="Yu X."/>
        </authorList>
    </citation>
    <scope>NUCLEOTIDE SEQUENCE [LARGE SCALE GENOMIC DNA]</scope>
    <source>
        <strain evidence="13">Henan</strain>
    </source>
</reference>
<comment type="subcellular location">
    <subcellularLocation>
        <location evidence="1">Endoplasmic reticulum membrane</location>
        <topology evidence="1">Multi-pass membrane protein</topology>
    </subcellularLocation>
</comment>
<evidence type="ECO:0000313" key="14">
    <source>
        <dbReference type="Proteomes" id="UP000008909"/>
    </source>
</evidence>
<keyword evidence="8 11" id="KW-1133">Transmembrane helix</keyword>
<dbReference type="GO" id="GO:0015031">
    <property type="term" value="P:protein transport"/>
    <property type="evidence" value="ECO:0007669"/>
    <property type="project" value="UniProtKB-KW"/>
</dbReference>
<dbReference type="GO" id="GO:0005789">
    <property type="term" value="C:endoplasmic reticulum membrane"/>
    <property type="evidence" value="ECO:0007669"/>
    <property type="project" value="UniProtKB-SubCell"/>
</dbReference>
<evidence type="ECO:0000256" key="1">
    <source>
        <dbReference type="ARBA" id="ARBA00004477"/>
    </source>
</evidence>
<dbReference type="Proteomes" id="UP000008909">
    <property type="component" value="Unassembled WGS sequence"/>
</dbReference>
<evidence type="ECO:0000256" key="8">
    <source>
        <dbReference type="ARBA" id="ARBA00022989"/>
    </source>
</evidence>
<dbReference type="PANTHER" id="PTHR15495:SF7">
    <property type="entry name" value="GPI INOSITOL-DEACYLASE"/>
    <property type="match status" value="1"/>
</dbReference>
<gene>
    <name evidence="13" type="ORF">CLF_112821</name>
</gene>
<comment type="similarity">
    <text evidence="2">Belongs to the GPI inositol-deacylase family.</text>
</comment>
<evidence type="ECO:0000256" key="4">
    <source>
        <dbReference type="ARBA" id="ARBA00022692"/>
    </source>
</evidence>
<keyword evidence="9 11" id="KW-0472">Membrane</keyword>
<evidence type="ECO:0000256" key="3">
    <source>
        <dbReference type="ARBA" id="ARBA00022448"/>
    </source>
</evidence>
<dbReference type="SUPFAM" id="SSF53474">
    <property type="entry name" value="alpha/beta-Hydrolases"/>
    <property type="match status" value="1"/>
</dbReference>
<name>G7YX27_CLOSI</name>
<evidence type="ECO:0000256" key="10">
    <source>
        <dbReference type="ARBA" id="ARBA00032168"/>
    </source>
</evidence>
<keyword evidence="3" id="KW-0813">Transport</keyword>
<proteinExistence type="inferred from homology"/>
<evidence type="ECO:0000256" key="9">
    <source>
        <dbReference type="ARBA" id="ARBA00023136"/>
    </source>
</evidence>
<organism evidence="13 14">
    <name type="scientific">Clonorchis sinensis</name>
    <name type="common">Chinese liver fluke</name>
    <dbReference type="NCBI Taxonomy" id="79923"/>
    <lineage>
        <taxon>Eukaryota</taxon>
        <taxon>Metazoa</taxon>
        <taxon>Spiralia</taxon>
        <taxon>Lophotrochozoa</taxon>
        <taxon>Platyhelminthes</taxon>
        <taxon>Trematoda</taxon>
        <taxon>Digenea</taxon>
        <taxon>Opisthorchiida</taxon>
        <taxon>Opisthorchiata</taxon>
        <taxon>Opisthorchiidae</taxon>
        <taxon>Clonorchis</taxon>
    </lineage>
</organism>
<feature type="non-terminal residue" evidence="13">
    <location>
        <position position="1"/>
    </location>
</feature>
<reference key="2">
    <citation type="submission" date="2011-10" db="EMBL/GenBank/DDBJ databases">
        <title>The genome and transcriptome sequence of Clonorchis sinensis provide insights into the carcinogenic liver fluke.</title>
        <authorList>
            <person name="Wang X."/>
            <person name="Huang Y."/>
            <person name="Chen W."/>
            <person name="Liu H."/>
            <person name="Guo L."/>
            <person name="Chen Y."/>
            <person name="Luo F."/>
            <person name="Zhou W."/>
            <person name="Sun J."/>
            <person name="Mao Q."/>
            <person name="Liang P."/>
            <person name="Zhou C."/>
            <person name="Tian Y."/>
            <person name="Men J."/>
            <person name="Lv X."/>
            <person name="Huang L."/>
            <person name="Zhou J."/>
            <person name="Hu Y."/>
            <person name="Li R."/>
            <person name="Zhang F."/>
            <person name="Lei H."/>
            <person name="Li X."/>
            <person name="Hu X."/>
            <person name="Liang C."/>
            <person name="Xu J."/>
            <person name="Wu Z."/>
            <person name="Yu X."/>
        </authorList>
    </citation>
    <scope>NUCLEOTIDE SEQUENCE</scope>
    <source>
        <strain>Henan</strain>
    </source>
</reference>
<sequence length="254" mass="27603">DLTALSGDAVERQSSKYSPLSFVFIRISSGLLLLGFTKVVIDIILSMYRGTMDPPQSVLLVGHSLGVISVLNLLSNPEFDQRKIITVFALAGPLLDPIFSPGPRMDLVYDKIGRYFFTLVSNSSSSSSLVLLSLTGGSPDFLVPDMLGRIDFRFTELNVLSLSTSAVSYAWAPCDHLCILWCRQLVYALTSALLDMKFTSPAVTENLILLSDCPDFYWFFVSPEIMLSHLSGSIACTNSTAVAAAEVDYASGST</sequence>
<evidence type="ECO:0000256" key="6">
    <source>
        <dbReference type="ARBA" id="ARBA00022824"/>
    </source>
</evidence>
<evidence type="ECO:0000256" key="5">
    <source>
        <dbReference type="ARBA" id="ARBA00022801"/>
    </source>
</evidence>
<evidence type="ECO:0000256" key="11">
    <source>
        <dbReference type="SAM" id="Phobius"/>
    </source>
</evidence>
<dbReference type="InterPro" id="IPR012908">
    <property type="entry name" value="PGAP1-ab_dom-like"/>
</dbReference>
<keyword evidence="6" id="KW-0256">Endoplasmic reticulum</keyword>
<protein>
    <recommendedName>
        <fullName evidence="10">Post-GPI attachment to proteins factor 1</fullName>
    </recommendedName>
</protein>
<feature type="domain" description="GPI inositol-deacylase PGAP1-like alpha/beta" evidence="12">
    <location>
        <begin position="37"/>
        <end position="196"/>
    </location>
</feature>
<keyword evidence="5" id="KW-0378">Hydrolase</keyword>
<feature type="transmembrane region" description="Helical" evidence="11">
    <location>
        <begin position="20"/>
        <end position="45"/>
    </location>
</feature>
<dbReference type="InterPro" id="IPR029058">
    <property type="entry name" value="AB_hydrolase_fold"/>
</dbReference>
<dbReference type="InterPro" id="IPR039529">
    <property type="entry name" value="PGAP1/BST1"/>
</dbReference>
<evidence type="ECO:0000259" key="12">
    <source>
        <dbReference type="Pfam" id="PF07819"/>
    </source>
</evidence>
<evidence type="ECO:0000256" key="2">
    <source>
        <dbReference type="ARBA" id="ARBA00006931"/>
    </source>
</evidence>
<dbReference type="GO" id="GO:0050185">
    <property type="term" value="F:phosphatidylinositol deacylase activity"/>
    <property type="evidence" value="ECO:0007669"/>
    <property type="project" value="TreeGrafter"/>
</dbReference>
<dbReference type="EMBL" id="DF144802">
    <property type="protein sequence ID" value="GAA57507.1"/>
    <property type="molecule type" value="Genomic_DNA"/>
</dbReference>
<evidence type="ECO:0000256" key="7">
    <source>
        <dbReference type="ARBA" id="ARBA00022927"/>
    </source>
</evidence>
<keyword evidence="4 11" id="KW-0812">Transmembrane</keyword>
<dbReference type="AlphaFoldDB" id="G7YX27"/>
<dbReference type="GO" id="GO:0006888">
    <property type="term" value="P:endoplasmic reticulum to Golgi vesicle-mediated transport"/>
    <property type="evidence" value="ECO:0007669"/>
    <property type="project" value="TreeGrafter"/>
</dbReference>
<dbReference type="Pfam" id="PF07819">
    <property type="entry name" value="PGAP1"/>
    <property type="match status" value="1"/>
</dbReference>